<dbReference type="PANTHER" id="PTHR46847:SF1">
    <property type="entry name" value="D-ALLOSE-BINDING PERIPLASMIC PROTEIN-RELATED"/>
    <property type="match status" value="1"/>
</dbReference>
<dbReference type="Proteomes" id="UP000260793">
    <property type="component" value="Unassembled WGS sequence"/>
</dbReference>
<name>A0A3E4M015_9FIRM</name>
<comment type="caution">
    <text evidence="5">The sequence shown here is derived from an EMBL/GenBank/DDBJ whole genome shotgun (WGS) entry which is preliminary data.</text>
</comment>
<dbReference type="Gene3D" id="3.40.50.2300">
    <property type="match status" value="2"/>
</dbReference>
<keyword evidence="3" id="KW-0732">Signal</keyword>
<evidence type="ECO:0000256" key="3">
    <source>
        <dbReference type="ARBA" id="ARBA00022729"/>
    </source>
</evidence>
<organism evidence="5 8">
    <name type="scientific">[Ruminococcus] lactaris</name>
    <dbReference type="NCBI Taxonomy" id="46228"/>
    <lineage>
        <taxon>Bacteria</taxon>
        <taxon>Bacillati</taxon>
        <taxon>Bacillota</taxon>
        <taxon>Clostridia</taxon>
        <taxon>Lachnospirales</taxon>
        <taxon>Lachnospiraceae</taxon>
        <taxon>Mediterraneibacter</taxon>
    </lineage>
</organism>
<dbReference type="PROSITE" id="PS51257">
    <property type="entry name" value="PROKAR_LIPOPROTEIN"/>
    <property type="match status" value="1"/>
</dbReference>
<dbReference type="PANTHER" id="PTHR46847">
    <property type="entry name" value="D-ALLOSE-BINDING PERIPLASMIC PROTEIN-RELATED"/>
    <property type="match status" value="1"/>
</dbReference>
<evidence type="ECO:0000313" key="9">
    <source>
        <dbReference type="Proteomes" id="UP000284902"/>
    </source>
</evidence>
<dbReference type="EMBL" id="QRMI01000002">
    <property type="protein sequence ID" value="RHJ64042.1"/>
    <property type="molecule type" value="Genomic_DNA"/>
</dbReference>
<sequence>MRKKIMIYILMAVGTLFLLTGCKKNVGTPEDNAVTDESDDKKEDTDQEKKVFGFCGIDMSNPFYATLKDSVQSALEEQGDKLLIKDPAGDAERQNTQIQELIEEDVDAVFLCPVDWKKIEPALDALEEADIPVINLDTKVYESGKVAAFVGSDNRNAGYVCGEDLVERKPDGGQVVIVENLNVNSVCERITGFEEAVSKGAFEVVKRIQTGNDVSGLKQQVAQVLAQNPDLDAIMCGDDQMAEQVREAITEAGQEKVYVYSVDGSPASKKALVEHTGGMMGIGAQSPINLGKKAVKIANAVLNGEDYEKETYEETFFINRDNVEMYGTDGWQ</sequence>
<comment type="similarity">
    <text evidence="2">Belongs to the bacterial solute-binding protein 2 family.</text>
</comment>
<feature type="domain" description="Periplasmic binding protein" evidence="4">
    <location>
        <begin position="52"/>
        <end position="305"/>
    </location>
</feature>
<evidence type="ECO:0000259" key="4">
    <source>
        <dbReference type="Pfam" id="PF13407"/>
    </source>
</evidence>
<dbReference type="GO" id="GO:0030246">
    <property type="term" value="F:carbohydrate binding"/>
    <property type="evidence" value="ECO:0007669"/>
    <property type="project" value="UniProtKB-ARBA"/>
</dbReference>
<dbReference type="Proteomes" id="UP000284902">
    <property type="component" value="Unassembled WGS sequence"/>
</dbReference>
<dbReference type="SUPFAM" id="SSF53822">
    <property type="entry name" value="Periplasmic binding protein-like I"/>
    <property type="match status" value="1"/>
</dbReference>
<dbReference type="Proteomes" id="UP000285832">
    <property type="component" value="Unassembled WGS sequence"/>
</dbReference>
<dbReference type="AlphaFoldDB" id="A0A3E4M015"/>
<evidence type="ECO:0000313" key="10">
    <source>
        <dbReference type="Proteomes" id="UP000285832"/>
    </source>
</evidence>
<reference evidence="8 9" key="1">
    <citation type="submission" date="2018-08" db="EMBL/GenBank/DDBJ databases">
        <title>A genome reference for cultivated species of the human gut microbiota.</title>
        <authorList>
            <person name="Zou Y."/>
            <person name="Xue W."/>
            <person name="Luo G."/>
        </authorList>
    </citation>
    <scope>NUCLEOTIDE SEQUENCE [LARGE SCALE GENOMIC DNA]</scope>
    <source>
        <strain evidence="7 10">AM09-9</strain>
        <strain evidence="6 9">AM25-1LB</strain>
        <strain evidence="5 8">TF11-7</strain>
    </source>
</reference>
<proteinExistence type="inferred from homology"/>
<dbReference type="InterPro" id="IPR028082">
    <property type="entry name" value="Peripla_BP_I"/>
</dbReference>
<evidence type="ECO:0000313" key="6">
    <source>
        <dbReference type="EMBL" id="RHF63064.1"/>
    </source>
</evidence>
<evidence type="ECO:0000313" key="5">
    <source>
        <dbReference type="EMBL" id="RGK43027.1"/>
    </source>
</evidence>
<dbReference type="RefSeq" id="WP_005609190.1">
    <property type="nucleotide sequence ID" value="NZ_CAJMJQ010000001.1"/>
</dbReference>
<dbReference type="GO" id="GO:0030313">
    <property type="term" value="C:cell envelope"/>
    <property type="evidence" value="ECO:0007669"/>
    <property type="project" value="UniProtKB-SubCell"/>
</dbReference>
<dbReference type="InterPro" id="IPR025997">
    <property type="entry name" value="SBP_2_dom"/>
</dbReference>
<evidence type="ECO:0000256" key="1">
    <source>
        <dbReference type="ARBA" id="ARBA00004196"/>
    </source>
</evidence>
<accession>A0A3E4M015</accession>
<dbReference type="EMBL" id="QSQN01000001">
    <property type="protein sequence ID" value="RGK43027.1"/>
    <property type="molecule type" value="Genomic_DNA"/>
</dbReference>
<gene>
    <name evidence="7" type="ORF">DW116_00960</name>
    <name evidence="6" type="ORF">DW672_00910</name>
    <name evidence="5" type="ORF">DXD17_00575</name>
</gene>
<evidence type="ECO:0000313" key="8">
    <source>
        <dbReference type="Proteomes" id="UP000260793"/>
    </source>
</evidence>
<comment type="subcellular location">
    <subcellularLocation>
        <location evidence="1">Cell envelope</location>
    </subcellularLocation>
</comment>
<dbReference type="EMBL" id="QRHG01000002">
    <property type="protein sequence ID" value="RHF63064.1"/>
    <property type="molecule type" value="Genomic_DNA"/>
</dbReference>
<dbReference type="Pfam" id="PF13407">
    <property type="entry name" value="Peripla_BP_4"/>
    <property type="match status" value="1"/>
</dbReference>
<evidence type="ECO:0000313" key="7">
    <source>
        <dbReference type="EMBL" id="RHJ64042.1"/>
    </source>
</evidence>
<evidence type="ECO:0000256" key="2">
    <source>
        <dbReference type="ARBA" id="ARBA00007639"/>
    </source>
</evidence>
<protein>
    <submittedName>
        <fullName evidence="5">Sugar ABC transporter substrate-binding protein</fullName>
    </submittedName>
</protein>